<name>A0AA38UAD1_9AGAR</name>
<gene>
    <name evidence="2" type="ORF">F5878DRAFT_644419</name>
</gene>
<proteinExistence type="predicted"/>
<reference evidence="2" key="1">
    <citation type="submission" date="2022-08" db="EMBL/GenBank/DDBJ databases">
        <authorList>
            <consortium name="DOE Joint Genome Institute"/>
            <person name="Min B."/>
            <person name="Riley R."/>
            <person name="Sierra-Patev S."/>
            <person name="Naranjo-Ortiz M."/>
            <person name="Looney B."/>
            <person name="Konkel Z."/>
            <person name="Slot J.C."/>
            <person name="Sakamoto Y."/>
            <person name="Steenwyk J.L."/>
            <person name="Rokas A."/>
            <person name="Carro J."/>
            <person name="Camarero S."/>
            <person name="Ferreira P."/>
            <person name="Molpeceres G."/>
            <person name="Ruiz-Duenas F.J."/>
            <person name="Serrano A."/>
            <person name="Henrissat B."/>
            <person name="Drula E."/>
            <person name="Hughes K.W."/>
            <person name="Mata J.L."/>
            <person name="Ishikawa N.K."/>
            <person name="Vargas-Isla R."/>
            <person name="Ushijima S."/>
            <person name="Smith C.A."/>
            <person name="Ahrendt S."/>
            <person name="Andreopoulos W."/>
            <person name="He G."/>
            <person name="Labutti K."/>
            <person name="Lipzen A."/>
            <person name="Ng V."/>
            <person name="Sandor L."/>
            <person name="Barry K."/>
            <person name="Martinez A.T."/>
            <person name="Xiao Y."/>
            <person name="Gibbons J.G."/>
            <person name="Terashima K."/>
            <person name="Hibbett D.S."/>
            <person name="Grigoriev I.V."/>
        </authorList>
    </citation>
    <scope>NUCLEOTIDE SEQUENCE</scope>
    <source>
        <strain evidence="2">TFB9207</strain>
    </source>
</reference>
<comment type="caution">
    <text evidence="2">The sequence shown here is derived from an EMBL/GenBank/DDBJ whole genome shotgun (WGS) entry which is preliminary data.</text>
</comment>
<evidence type="ECO:0000256" key="1">
    <source>
        <dbReference type="SAM" id="SignalP"/>
    </source>
</evidence>
<accession>A0AA38UAD1</accession>
<dbReference type="AlphaFoldDB" id="A0AA38UAD1"/>
<evidence type="ECO:0000313" key="3">
    <source>
        <dbReference type="Proteomes" id="UP001163846"/>
    </source>
</evidence>
<feature type="chain" id="PRO_5041451343" evidence="1">
    <location>
        <begin position="28"/>
        <end position="183"/>
    </location>
</feature>
<protein>
    <submittedName>
        <fullName evidence="2">Uncharacterized protein</fullName>
    </submittedName>
</protein>
<keyword evidence="1" id="KW-0732">Signal</keyword>
<organism evidence="2 3">
    <name type="scientific">Lentinula raphanica</name>
    <dbReference type="NCBI Taxonomy" id="153919"/>
    <lineage>
        <taxon>Eukaryota</taxon>
        <taxon>Fungi</taxon>
        <taxon>Dikarya</taxon>
        <taxon>Basidiomycota</taxon>
        <taxon>Agaricomycotina</taxon>
        <taxon>Agaricomycetes</taxon>
        <taxon>Agaricomycetidae</taxon>
        <taxon>Agaricales</taxon>
        <taxon>Marasmiineae</taxon>
        <taxon>Omphalotaceae</taxon>
        <taxon>Lentinula</taxon>
    </lineage>
</organism>
<keyword evidence="3" id="KW-1185">Reference proteome</keyword>
<dbReference type="EMBL" id="MU806421">
    <property type="protein sequence ID" value="KAJ3835336.1"/>
    <property type="molecule type" value="Genomic_DNA"/>
</dbReference>
<feature type="signal peptide" evidence="1">
    <location>
        <begin position="1"/>
        <end position="27"/>
    </location>
</feature>
<evidence type="ECO:0000313" key="2">
    <source>
        <dbReference type="EMBL" id="KAJ3835336.1"/>
    </source>
</evidence>
<sequence length="183" mass="19435">MPTRFSPALILVLVFLALTTFPPEVLCAPISVKRDSLGDEGLLSRRSAGGETAVADLASSFIKAIPVAEKSLNALTEDGENSLKNQALPLLADLKKELPAGLAPDKQKAALTKSCSKHIDKLVTASNQAHRDTESVTPTPAAGYQILQVDGHLKQLVLDCQGLGVNVQKWWYPEPAGATENIG</sequence>
<dbReference type="Proteomes" id="UP001163846">
    <property type="component" value="Unassembled WGS sequence"/>
</dbReference>